<reference evidence="8" key="1">
    <citation type="submission" date="2024-05" db="EMBL/GenBank/DDBJ databases">
        <title>Planctomycetes of the genus Singulisphaera possess chitinolytic capabilities.</title>
        <authorList>
            <person name="Ivanova A."/>
        </authorList>
    </citation>
    <scope>NUCLEOTIDE SEQUENCE</scope>
    <source>
        <strain evidence="8">Ch08T</strain>
    </source>
</reference>
<comment type="similarity">
    <text evidence="2">Belongs to the phospholipase D family.</text>
</comment>
<feature type="domain" description="Phospholipase D-like" evidence="7">
    <location>
        <begin position="119"/>
        <end position="257"/>
    </location>
</feature>
<evidence type="ECO:0000256" key="4">
    <source>
        <dbReference type="ARBA" id="ARBA00022801"/>
    </source>
</evidence>
<dbReference type="SUPFAM" id="SSF56024">
    <property type="entry name" value="Phospholipase D/nuclease"/>
    <property type="match status" value="1"/>
</dbReference>
<dbReference type="EC" id="3.1.4.4" evidence="3"/>
<dbReference type="InterPro" id="IPR051406">
    <property type="entry name" value="PLD_domain"/>
</dbReference>
<dbReference type="GO" id="GO:0016042">
    <property type="term" value="P:lipid catabolic process"/>
    <property type="evidence" value="ECO:0007669"/>
    <property type="project" value="UniProtKB-KW"/>
</dbReference>
<dbReference type="InterPro" id="IPR047955">
    <property type="entry name" value="DrmC-like"/>
</dbReference>
<evidence type="ECO:0000256" key="3">
    <source>
        <dbReference type="ARBA" id="ARBA00012027"/>
    </source>
</evidence>
<dbReference type="Pfam" id="PF13091">
    <property type="entry name" value="PLDc_2"/>
    <property type="match status" value="1"/>
</dbReference>
<keyword evidence="4" id="KW-0378">Hydrolase</keyword>
<keyword evidence="5" id="KW-0442">Lipid degradation</keyword>
<dbReference type="PANTHER" id="PTHR43856">
    <property type="entry name" value="CARDIOLIPIN HYDROLASE"/>
    <property type="match status" value="1"/>
</dbReference>
<proteinExistence type="inferred from homology"/>
<accession>A0AAU7CNE4</accession>
<dbReference type="Gene3D" id="3.30.870.10">
    <property type="entry name" value="Endonuclease Chain A"/>
    <property type="match status" value="1"/>
</dbReference>
<dbReference type="GO" id="GO:0016891">
    <property type="term" value="F:RNA endonuclease activity producing 5'-phosphomonoesters, hydrolytic mechanism"/>
    <property type="evidence" value="ECO:0007669"/>
    <property type="project" value="TreeGrafter"/>
</dbReference>
<name>A0AAU7CNE4_9BACT</name>
<dbReference type="RefSeq" id="WP_406699439.1">
    <property type="nucleotide sequence ID" value="NZ_CP155447.1"/>
</dbReference>
<evidence type="ECO:0000256" key="1">
    <source>
        <dbReference type="ARBA" id="ARBA00000798"/>
    </source>
</evidence>
<gene>
    <name evidence="8" type="primary">drmC</name>
    <name evidence="8" type="ORF">V5E97_11265</name>
</gene>
<organism evidence="8">
    <name type="scientific">Singulisphaera sp. Ch08</name>
    <dbReference type="NCBI Taxonomy" id="3120278"/>
    <lineage>
        <taxon>Bacteria</taxon>
        <taxon>Pseudomonadati</taxon>
        <taxon>Planctomycetota</taxon>
        <taxon>Planctomycetia</taxon>
        <taxon>Isosphaerales</taxon>
        <taxon>Isosphaeraceae</taxon>
        <taxon>Singulisphaera</taxon>
    </lineage>
</organism>
<comment type="catalytic activity">
    <reaction evidence="1">
        <text>a 1,2-diacyl-sn-glycero-3-phosphocholine + H2O = a 1,2-diacyl-sn-glycero-3-phosphate + choline + H(+)</text>
        <dbReference type="Rhea" id="RHEA:14445"/>
        <dbReference type="ChEBI" id="CHEBI:15354"/>
        <dbReference type="ChEBI" id="CHEBI:15377"/>
        <dbReference type="ChEBI" id="CHEBI:15378"/>
        <dbReference type="ChEBI" id="CHEBI:57643"/>
        <dbReference type="ChEBI" id="CHEBI:58608"/>
        <dbReference type="EC" id="3.1.4.4"/>
    </reaction>
</comment>
<dbReference type="PANTHER" id="PTHR43856:SF1">
    <property type="entry name" value="MITOCHONDRIAL CARDIOLIPIN HYDROLASE"/>
    <property type="match status" value="1"/>
</dbReference>
<dbReference type="GO" id="GO:0004630">
    <property type="term" value="F:phospholipase D activity"/>
    <property type="evidence" value="ECO:0007669"/>
    <property type="project" value="UniProtKB-EC"/>
</dbReference>
<evidence type="ECO:0000256" key="6">
    <source>
        <dbReference type="ARBA" id="ARBA00023098"/>
    </source>
</evidence>
<evidence type="ECO:0000256" key="2">
    <source>
        <dbReference type="ARBA" id="ARBA00008664"/>
    </source>
</evidence>
<dbReference type="EMBL" id="CP155447">
    <property type="protein sequence ID" value="XBH06588.1"/>
    <property type="molecule type" value="Genomic_DNA"/>
</dbReference>
<keyword evidence="6" id="KW-0443">Lipid metabolism</keyword>
<evidence type="ECO:0000259" key="7">
    <source>
        <dbReference type="Pfam" id="PF13091"/>
    </source>
</evidence>
<protein>
    <recommendedName>
        <fullName evidence="3">phospholipase D</fullName>
        <ecNumber evidence="3">3.1.4.4</ecNumber>
    </recommendedName>
</protein>
<dbReference type="InterPro" id="IPR025202">
    <property type="entry name" value="PLD-like_dom"/>
</dbReference>
<sequence length="266" mass="28475">MGGYHLIAEEASRLAKLLPPSVVEAVAARLERGDGSDRGSLRSQIAQAVPSPHHRSLVVAFLDRWGSEAGGVLPQSVAAALLTGSLAEKGHREGQSVELVWTGPDVGVVPFRRTEQAVLQVIDSAGWRLLVVSYAVYNIPRICEALVRAAARGVVLTVVVEAAEKSAGREAYNTLRALGPAVASHSSVYLWPHEHRPRDENGRAGLLHVKCVAGDGRWLFVSSANLTEYAFTTNMELGVLITGGEQPAQVQAHFERLVETGVLVKA</sequence>
<evidence type="ECO:0000313" key="8">
    <source>
        <dbReference type="EMBL" id="XBH06588.1"/>
    </source>
</evidence>
<dbReference type="AlphaFoldDB" id="A0AAU7CNE4"/>
<dbReference type="NCBIfam" id="NF038319">
    <property type="entry name" value="DISARM_DrmC_I"/>
    <property type="match status" value="1"/>
</dbReference>
<evidence type="ECO:0000256" key="5">
    <source>
        <dbReference type="ARBA" id="ARBA00022963"/>
    </source>
</evidence>